<gene>
    <name evidence="1" type="ORF">BJP36_36340</name>
</gene>
<evidence type="ECO:0000313" key="1">
    <source>
        <dbReference type="EMBL" id="WAN69560.1"/>
    </source>
</evidence>
<dbReference type="AlphaFoldDB" id="A0A9Q9UW60"/>
<dbReference type="EMBL" id="CP017708">
    <property type="protein sequence ID" value="WAN69560.1"/>
    <property type="molecule type" value="Genomic_DNA"/>
</dbReference>
<organism evidence="1">
    <name type="scientific">Moorena producens (strain JHB)</name>
    <dbReference type="NCBI Taxonomy" id="1454205"/>
    <lineage>
        <taxon>Bacteria</taxon>
        <taxon>Bacillati</taxon>
        <taxon>Cyanobacteriota</taxon>
        <taxon>Cyanophyceae</taxon>
        <taxon>Coleofasciculales</taxon>
        <taxon>Coleofasciculaceae</taxon>
        <taxon>Moorena</taxon>
    </lineage>
</organism>
<proteinExistence type="predicted"/>
<reference evidence="1" key="2">
    <citation type="submission" date="2022-10" db="EMBL/GenBank/DDBJ databases">
        <authorList>
            <person name="Ngo T.-E."/>
        </authorList>
    </citation>
    <scope>NUCLEOTIDE SEQUENCE</scope>
    <source>
        <strain evidence="1">JHB</strain>
    </source>
</reference>
<name>A0A9Q9UW60_MOOP1</name>
<sequence>MGYRYIGTDIDGPRFNPEQLYVHSRNLNDLVGNFSFSGTIYPDCLTHLRKWQSSRGAVLRGNTSKPDSVVVMLPDPVYNKPYPSPELEMYWWCGV</sequence>
<dbReference type="Proteomes" id="UP000176944">
    <property type="component" value="Chromosome"/>
</dbReference>
<protein>
    <submittedName>
        <fullName evidence="1">Uncharacterized protein</fullName>
    </submittedName>
</protein>
<reference evidence="1" key="1">
    <citation type="journal article" date="2017" name="Proc. Natl. Acad. Sci. U.S.A.">
        <title>Comparative genomics uncovers the prolific and distinctive metabolic potential of the cyanobacterial genus Moorea.</title>
        <authorList>
            <person name="Leao T."/>
            <person name="Castelao G."/>
            <person name="Korobeynikov A."/>
            <person name="Monroe E.A."/>
            <person name="Podell S."/>
            <person name="Glukhov E."/>
            <person name="Allen E.E."/>
            <person name="Gerwick W.H."/>
            <person name="Gerwick L."/>
        </authorList>
    </citation>
    <scope>NUCLEOTIDE SEQUENCE</scope>
    <source>
        <strain evidence="1">JHB</strain>
    </source>
</reference>
<accession>A0A9Q9UW60</accession>